<reference evidence="1" key="1">
    <citation type="submission" date="2020-12" db="EMBL/GenBank/DDBJ databases">
        <authorList>
            <consortium name="Molecular Ecology Group"/>
        </authorList>
    </citation>
    <scope>NUCLEOTIDE SEQUENCE</scope>
    <source>
        <strain evidence="1">TBG_1078</strain>
    </source>
</reference>
<evidence type="ECO:0000313" key="2">
    <source>
        <dbReference type="Proteomes" id="UP000645828"/>
    </source>
</evidence>
<evidence type="ECO:0000313" key="1">
    <source>
        <dbReference type="EMBL" id="CAD7678615.1"/>
    </source>
</evidence>
<dbReference type="EMBL" id="CAJHUB010000681">
    <property type="protein sequence ID" value="CAD7678615.1"/>
    <property type="molecule type" value="Genomic_DNA"/>
</dbReference>
<protein>
    <submittedName>
        <fullName evidence="1">(raccoon dog) hypothetical protein</fullName>
    </submittedName>
</protein>
<name>A0A811YQX0_NYCPR</name>
<accession>A0A811YQX0</accession>
<keyword evidence="2" id="KW-1185">Reference proteome</keyword>
<sequence>MQALEAVPQSVEGLCLTGSTSVLGLSLHLTQLQPGALRGLGLPAVFSLVPEPITSFHPQQLGQPELPQYIAFLGPCLDGSWGYSCFQNVGELANIVLDLVLGRFSGDAWTLGMLDLSFTTWLKVASPGALQGLQLRTPCLDHEGGSLWFLAATPRLQRLYLSGNRLWSAVLCTNGTGAVSGQQALDLYNKKVSIQPLATFSQGAVASGKPADLAGDVRVGRNPLAAPGQGWLAPLLTLITLNLLGTHMVLNLALNFYGSENLHTLRLQFPSGSSRVELSLLTSLELSAVSDREFWKLTSLAFSVLQTLTAKGEALQLETRNVSKIFLTLCQLSLLGNTWRLYAPRVPLVSSSGSSPGPSSCGAVSGHSGAGDTACCCFQSPGSLQVLVLDWETGLMLHGSLQEHSPQITQYVYILGSSLACQCASAWVGPWLEWFPQNIQAHSITPAVLGQKLGASPRIPLFSFLQWPKTLGVGSLLGSLCLNLLLIWPPSSGWLLPHPPVLLLVFLEPVSHHHLPGYCGLAWLLCRGDFSL</sequence>
<comment type="caution">
    <text evidence="1">The sequence shown here is derived from an EMBL/GenBank/DDBJ whole genome shotgun (WGS) entry which is preliminary data.</text>
</comment>
<dbReference type="Proteomes" id="UP000645828">
    <property type="component" value="Unassembled WGS sequence"/>
</dbReference>
<gene>
    <name evidence="1" type="ORF">NYPRO_LOCUS11413</name>
</gene>
<organism evidence="1 2">
    <name type="scientific">Nyctereutes procyonoides</name>
    <name type="common">Raccoon dog</name>
    <name type="synonym">Canis procyonoides</name>
    <dbReference type="NCBI Taxonomy" id="34880"/>
    <lineage>
        <taxon>Eukaryota</taxon>
        <taxon>Metazoa</taxon>
        <taxon>Chordata</taxon>
        <taxon>Craniata</taxon>
        <taxon>Vertebrata</taxon>
        <taxon>Euteleostomi</taxon>
        <taxon>Mammalia</taxon>
        <taxon>Eutheria</taxon>
        <taxon>Laurasiatheria</taxon>
        <taxon>Carnivora</taxon>
        <taxon>Caniformia</taxon>
        <taxon>Canidae</taxon>
        <taxon>Nyctereutes</taxon>
    </lineage>
</organism>
<dbReference type="AlphaFoldDB" id="A0A811YQX0"/>
<proteinExistence type="predicted"/>